<keyword evidence="4" id="KW-1185">Reference proteome</keyword>
<keyword evidence="1" id="KW-0378">Hydrolase</keyword>
<dbReference type="AlphaFoldDB" id="A0A1I4S0I7"/>
<organism evidence="3 4">
    <name type="scientific">Shimia aestuarii</name>
    <dbReference type="NCBI Taxonomy" id="254406"/>
    <lineage>
        <taxon>Bacteria</taxon>
        <taxon>Pseudomonadati</taxon>
        <taxon>Pseudomonadota</taxon>
        <taxon>Alphaproteobacteria</taxon>
        <taxon>Rhodobacterales</taxon>
        <taxon>Roseobacteraceae</taxon>
    </lineage>
</organism>
<dbReference type="PANTHER" id="PTHR43329">
    <property type="entry name" value="EPOXIDE HYDROLASE"/>
    <property type="match status" value="1"/>
</dbReference>
<evidence type="ECO:0000256" key="1">
    <source>
        <dbReference type="ARBA" id="ARBA00022801"/>
    </source>
</evidence>
<accession>A0A1I4S0I7</accession>
<dbReference type="STRING" id="254406.SAMN04488042_10979"/>
<dbReference type="GO" id="GO:0016787">
    <property type="term" value="F:hydrolase activity"/>
    <property type="evidence" value="ECO:0007669"/>
    <property type="project" value="UniProtKB-KW"/>
</dbReference>
<name>A0A1I4S0I7_9RHOB</name>
<dbReference type="OrthoDB" id="9804723at2"/>
<evidence type="ECO:0000313" key="4">
    <source>
        <dbReference type="Proteomes" id="UP000199144"/>
    </source>
</evidence>
<dbReference type="Proteomes" id="UP000199144">
    <property type="component" value="Unassembled WGS sequence"/>
</dbReference>
<sequence length="301" mass="33243">MPDALKTERLTVNGQTFSALTAGDPEKPLILCLHGFPEYSGAFEDILPFLAGEYFCVAPDQRGYGESWKPAEVAAYAMSELMADAAAMIAHFGRGKPAAAVIGHDWGAAVAYALAFRHADKFERLVIANGVHPVPFQNALAAGGAQSAASQYIEWLRADGSESALVAEDHARMFRIFSENMDMSWMTPEKRQGYRDAWGDVDGVRGMVNWYRASALKVAKPGVPLTPDALPRLNPKHLRVSMPHLLLWGLEDTALLPEARQGIERFCDNIEIHEIEGADHWLLHQQPERVARLVLDFLARP</sequence>
<dbReference type="SUPFAM" id="SSF53474">
    <property type="entry name" value="alpha/beta-Hydrolases"/>
    <property type="match status" value="1"/>
</dbReference>
<protein>
    <submittedName>
        <fullName evidence="3">Pimeloyl-ACP methyl ester carboxylesterase</fullName>
    </submittedName>
</protein>
<dbReference type="RefSeq" id="WP_093095785.1">
    <property type="nucleotide sequence ID" value="NZ_FOTQ01000009.1"/>
</dbReference>
<gene>
    <name evidence="3" type="ORF">SAMN04488042_10979</name>
</gene>
<dbReference type="Gene3D" id="3.40.50.1820">
    <property type="entry name" value="alpha/beta hydrolase"/>
    <property type="match status" value="1"/>
</dbReference>
<dbReference type="InterPro" id="IPR000073">
    <property type="entry name" value="AB_hydrolase_1"/>
</dbReference>
<proteinExistence type="predicted"/>
<dbReference type="PRINTS" id="PR00412">
    <property type="entry name" value="EPOXHYDRLASE"/>
</dbReference>
<evidence type="ECO:0000259" key="2">
    <source>
        <dbReference type="Pfam" id="PF00561"/>
    </source>
</evidence>
<dbReference type="PRINTS" id="PR00111">
    <property type="entry name" value="ABHYDROLASE"/>
</dbReference>
<dbReference type="InterPro" id="IPR029058">
    <property type="entry name" value="AB_hydrolase_fold"/>
</dbReference>
<reference evidence="3 4" key="1">
    <citation type="submission" date="2016-10" db="EMBL/GenBank/DDBJ databases">
        <authorList>
            <person name="de Groot N.N."/>
        </authorList>
    </citation>
    <scope>NUCLEOTIDE SEQUENCE [LARGE SCALE GENOMIC DNA]</scope>
    <source>
        <strain evidence="3 4">DSM 15283</strain>
    </source>
</reference>
<feature type="domain" description="AB hydrolase-1" evidence="2">
    <location>
        <begin position="28"/>
        <end position="285"/>
    </location>
</feature>
<dbReference type="Pfam" id="PF00561">
    <property type="entry name" value="Abhydrolase_1"/>
    <property type="match status" value="1"/>
</dbReference>
<dbReference type="InterPro" id="IPR000639">
    <property type="entry name" value="Epox_hydrolase-like"/>
</dbReference>
<dbReference type="EMBL" id="FOTQ01000009">
    <property type="protein sequence ID" value="SFM57951.1"/>
    <property type="molecule type" value="Genomic_DNA"/>
</dbReference>
<evidence type="ECO:0000313" key="3">
    <source>
        <dbReference type="EMBL" id="SFM57951.1"/>
    </source>
</evidence>